<comment type="caution">
    <text evidence="1">The sequence shown here is derived from an EMBL/GenBank/DDBJ whole genome shotgun (WGS) entry which is preliminary data.</text>
</comment>
<accession>A0ABW4LPF3</accession>
<dbReference type="EMBL" id="JBHUEM010000014">
    <property type="protein sequence ID" value="MFD1736938.1"/>
    <property type="molecule type" value="Genomic_DNA"/>
</dbReference>
<dbReference type="RefSeq" id="WP_377928127.1">
    <property type="nucleotide sequence ID" value="NZ_JBHUEM010000014.1"/>
</dbReference>
<protein>
    <submittedName>
        <fullName evidence="1">Uncharacterized protein</fullName>
    </submittedName>
</protein>
<name>A0ABW4LPF3_9BACI</name>
<evidence type="ECO:0000313" key="2">
    <source>
        <dbReference type="Proteomes" id="UP001597214"/>
    </source>
</evidence>
<dbReference type="Proteomes" id="UP001597214">
    <property type="component" value="Unassembled WGS sequence"/>
</dbReference>
<organism evidence="1 2">
    <name type="scientific">Bacillus salitolerans</name>
    <dbReference type="NCBI Taxonomy" id="1437434"/>
    <lineage>
        <taxon>Bacteria</taxon>
        <taxon>Bacillati</taxon>
        <taxon>Bacillota</taxon>
        <taxon>Bacilli</taxon>
        <taxon>Bacillales</taxon>
        <taxon>Bacillaceae</taxon>
        <taxon>Bacillus</taxon>
    </lineage>
</organism>
<gene>
    <name evidence="1" type="ORF">ACFSCX_10225</name>
</gene>
<keyword evidence="2" id="KW-1185">Reference proteome</keyword>
<evidence type="ECO:0000313" key="1">
    <source>
        <dbReference type="EMBL" id="MFD1736938.1"/>
    </source>
</evidence>
<proteinExistence type="predicted"/>
<reference evidence="2" key="1">
    <citation type="journal article" date="2019" name="Int. J. Syst. Evol. Microbiol.">
        <title>The Global Catalogue of Microorganisms (GCM) 10K type strain sequencing project: providing services to taxonomists for standard genome sequencing and annotation.</title>
        <authorList>
            <consortium name="The Broad Institute Genomics Platform"/>
            <consortium name="The Broad Institute Genome Sequencing Center for Infectious Disease"/>
            <person name="Wu L."/>
            <person name="Ma J."/>
        </authorList>
    </citation>
    <scope>NUCLEOTIDE SEQUENCE [LARGE SCALE GENOMIC DNA]</scope>
    <source>
        <strain evidence="2">CCUG 49339</strain>
    </source>
</reference>
<sequence>MKRLNDTYEFIGIKQKIAIEDLIRAGYNPDTIIRDKTASKHQECMEFINQSQNKFEIIELDYEIDEKLRENITLKFNIIADITPLGVKKEFGKYYKEFNKLPLPSSKWLRFEECTSDPKQIITTLNENGIDSFLEF</sequence>